<accession>A0A8H7Y9S4</accession>
<dbReference type="InterPro" id="IPR019432">
    <property type="entry name" value="Acyltransferase_MbtK/IucB-like"/>
</dbReference>
<sequence length="439" mass="50118">MSSSREMRDLPLVRLPEPYKTKYELYQASSGPNGRIFQLRLSSDQNNGAISPPELLHHQMLYFSELIPGPQATLPAESDNTAWARTCRSLVSFVTWDGESAPTVGQIWMLVYAIFSLRPSEESFRLSLSGAQKDQLYAECNATGLSTRFPTPVQPQPLYTTIEDVVVSRAAFWQGAGSPLGTRPPWLVPSISRSARKLPSEYPAFPLQYTLTSQLTNRPVHTQHPIRPAKPARGAPIYSRYIPHLDEFFAMDHLDYTNETHLQLFHTWQNDPRVAVNWKEAGTLDQHREYLRKIDEDPHQIAVLARFDNTYFAYFEIYWAKEDHMGTYYPALDWDRGRHSLVGDARFRGPHRAMAWWTSLIHYIFLDEPRTTCVVGEPKATNGPVLGYDAAHGFHVHKWGDLPHKRSAMVRCERVRFFEVVNFGNVTSNGTAKPSKSKL</sequence>
<evidence type="ECO:0000259" key="2">
    <source>
        <dbReference type="SMART" id="SM01006"/>
    </source>
</evidence>
<dbReference type="VEuPathDB" id="FungiDB:I7I52_11067"/>
<evidence type="ECO:0000313" key="3">
    <source>
        <dbReference type="EMBL" id="KAG5287331.1"/>
    </source>
</evidence>
<dbReference type="AlphaFoldDB" id="A0A8H7Y9S4"/>
<dbReference type="GO" id="GO:0016410">
    <property type="term" value="F:N-acyltransferase activity"/>
    <property type="evidence" value="ECO:0007669"/>
    <property type="project" value="TreeGrafter"/>
</dbReference>
<proteinExistence type="inferred from homology"/>
<dbReference type="InterPro" id="IPR016181">
    <property type="entry name" value="Acyl_CoA_acyltransferase"/>
</dbReference>
<evidence type="ECO:0000313" key="4">
    <source>
        <dbReference type="Proteomes" id="UP000670092"/>
    </source>
</evidence>
<comment type="caution">
    <text evidence="3">The sequence shown here is derived from an EMBL/GenBank/DDBJ whole genome shotgun (WGS) entry which is preliminary data.</text>
</comment>
<name>A0A8H7Y9S4_AJECA</name>
<dbReference type="PANTHER" id="PTHR31438:SF7">
    <property type="entry name" value="ACYLTRANSFERASE MBTK_IUCB-LIKE CONSERVED DOMAIN-CONTAINING PROTEIN"/>
    <property type="match status" value="1"/>
</dbReference>
<dbReference type="SMART" id="SM01006">
    <property type="entry name" value="AlcB"/>
    <property type="match status" value="1"/>
</dbReference>
<protein>
    <submittedName>
        <fullName evidence="3">Acetylase</fullName>
    </submittedName>
</protein>
<dbReference type="PANTHER" id="PTHR31438">
    <property type="entry name" value="LYSINE N-ACYLTRANSFERASE C17G9.06C-RELATED"/>
    <property type="match status" value="1"/>
</dbReference>
<dbReference type="Gene3D" id="3.40.630.30">
    <property type="match status" value="1"/>
</dbReference>
<dbReference type="GO" id="GO:0019290">
    <property type="term" value="P:siderophore biosynthetic process"/>
    <property type="evidence" value="ECO:0007669"/>
    <property type="project" value="InterPro"/>
</dbReference>
<reference evidence="3 4" key="1">
    <citation type="submission" date="2021-01" db="EMBL/GenBank/DDBJ databases">
        <title>Chromosome-level genome assembly of a human fungal pathogen reveals clustering of transcriptionally co-regulated genes.</title>
        <authorList>
            <person name="Voorhies M."/>
            <person name="Cohen S."/>
            <person name="Shea T.P."/>
            <person name="Petrus S."/>
            <person name="Munoz J.F."/>
            <person name="Poplawski S."/>
            <person name="Goldman W.E."/>
            <person name="Michael T."/>
            <person name="Cuomo C.A."/>
            <person name="Sil A."/>
            <person name="Beyhan S."/>
        </authorList>
    </citation>
    <scope>NUCLEOTIDE SEQUENCE [LARGE SCALE GENOMIC DNA]</scope>
    <source>
        <strain evidence="3 4">G184AR</strain>
    </source>
</reference>
<dbReference type="SUPFAM" id="SSF55729">
    <property type="entry name" value="Acyl-CoA N-acyltransferases (Nat)"/>
    <property type="match status" value="1"/>
</dbReference>
<dbReference type="Proteomes" id="UP000670092">
    <property type="component" value="Unassembled WGS sequence"/>
</dbReference>
<dbReference type="OrthoDB" id="4250781at2759"/>
<evidence type="ECO:0000256" key="1">
    <source>
        <dbReference type="ARBA" id="ARBA00009893"/>
    </source>
</evidence>
<feature type="domain" description="Acyltransferase MbtK/IucB-like conserved" evidence="2">
    <location>
        <begin position="252"/>
        <end position="301"/>
    </location>
</feature>
<gene>
    <name evidence="3" type="primary">SID3</name>
    <name evidence="3" type="ORF">I7I52_11067</name>
</gene>
<comment type="similarity">
    <text evidence="1">Belongs to the lysine N-acyltransferase MbtK family.</text>
</comment>
<dbReference type="EMBL" id="JAEVHI010000007">
    <property type="protein sequence ID" value="KAG5287331.1"/>
    <property type="molecule type" value="Genomic_DNA"/>
</dbReference>
<organism evidence="3 4">
    <name type="scientific">Ajellomyces capsulatus</name>
    <name type="common">Darling's disease fungus</name>
    <name type="synonym">Histoplasma capsulatum</name>
    <dbReference type="NCBI Taxonomy" id="5037"/>
    <lineage>
        <taxon>Eukaryota</taxon>
        <taxon>Fungi</taxon>
        <taxon>Dikarya</taxon>
        <taxon>Ascomycota</taxon>
        <taxon>Pezizomycotina</taxon>
        <taxon>Eurotiomycetes</taxon>
        <taxon>Eurotiomycetidae</taxon>
        <taxon>Onygenales</taxon>
        <taxon>Ajellomycetaceae</taxon>
        <taxon>Histoplasma</taxon>
    </lineage>
</organism>
<dbReference type="Pfam" id="PF13523">
    <property type="entry name" value="Acetyltransf_8"/>
    <property type="match status" value="1"/>
</dbReference>